<keyword evidence="5" id="KW-1185">Reference proteome</keyword>
<organism evidence="4 5">
    <name type="scientific">Vitrella brassicaformis (strain CCMP3155)</name>
    <dbReference type="NCBI Taxonomy" id="1169540"/>
    <lineage>
        <taxon>Eukaryota</taxon>
        <taxon>Sar</taxon>
        <taxon>Alveolata</taxon>
        <taxon>Colpodellida</taxon>
        <taxon>Vitrellaceae</taxon>
        <taxon>Vitrella</taxon>
    </lineage>
</organism>
<dbReference type="InParanoid" id="A0A0G4H3A9"/>
<feature type="domain" description="Ketopantoate reductase N-terminal" evidence="3">
    <location>
        <begin position="60"/>
        <end position="165"/>
    </location>
</feature>
<dbReference type="Gene3D" id="3.40.50.720">
    <property type="entry name" value="NAD(P)-binding Rossmann-like Domain"/>
    <property type="match status" value="1"/>
</dbReference>
<evidence type="ECO:0008006" key="6">
    <source>
        <dbReference type="Google" id="ProtNLM"/>
    </source>
</evidence>
<reference evidence="4 5" key="1">
    <citation type="submission" date="2014-11" db="EMBL/GenBank/DDBJ databases">
        <authorList>
            <person name="Zhu J."/>
            <person name="Qi W."/>
            <person name="Song R."/>
        </authorList>
    </citation>
    <scope>NUCLEOTIDE SEQUENCE [LARGE SCALE GENOMIC DNA]</scope>
</reference>
<feature type="region of interest" description="Disordered" evidence="1">
    <location>
        <begin position="1"/>
        <end position="29"/>
    </location>
</feature>
<feature type="compositionally biased region" description="Polar residues" evidence="1">
    <location>
        <begin position="8"/>
        <end position="17"/>
    </location>
</feature>
<dbReference type="Proteomes" id="UP000041254">
    <property type="component" value="Unassembled WGS sequence"/>
</dbReference>
<evidence type="ECO:0000259" key="3">
    <source>
        <dbReference type="Pfam" id="PF02558"/>
    </source>
</evidence>
<protein>
    <recommendedName>
        <fullName evidence="6">Opine dehydrogenase domain-containing protein</fullName>
    </recommendedName>
</protein>
<feature type="compositionally biased region" description="Basic and acidic residues" evidence="1">
    <location>
        <begin position="18"/>
        <end position="29"/>
    </location>
</feature>
<evidence type="ECO:0000313" key="5">
    <source>
        <dbReference type="Proteomes" id="UP000041254"/>
    </source>
</evidence>
<dbReference type="InterPro" id="IPR013332">
    <property type="entry name" value="KPR_N"/>
</dbReference>
<evidence type="ECO:0000313" key="4">
    <source>
        <dbReference type="EMBL" id="CEM38081.1"/>
    </source>
</evidence>
<evidence type="ECO:0000256" key="1">
    <source>
        <dbReference type="SAM" id="MobiDB-lite"/>
    </source>
</evidence>
<accession>A0A0G4H3A9</accession>
<dbReference type="OMA" id="TRCPQRF"/>
<dbReference type="InterPro" id="IPR051729">
    <property type="entry name" value="Opine/Lysopine_DH"/>
</dbReference>
<dbReference type="InterPro" id="IPR036291">
    <property type="entry name" value="NAD(P)-bd_dom_sf"/>
</dbReference>
<dbReference type="GO" id="GO:0016491">
    <property type="term" value="F:oxidoreductase activity"/>
    <property type="evidence" value="ECO:0007669"/>
    <property type="project" value="InterPro"/>
</dbReference>
<dbReference type="InterPro" id="IPR013328">
    <property type="entry name" value="6PGD_dom2"/>
</dbReference>
<dbReference type="PANTHER" id="PTHR38015:SF1">
    <property type="entry name" value="OPINE DEHYDROGENASE DOMAIN-CONTAINING PROTEIN"/>
    <property type="match status" value="1"/>
</dbReference>
<dbReference type="AlphaFoldDB" id="A0A0G4H3A9"/>
<name>A0A0G4H3A9_VITBC</name>
<dbReference type="SUPFAM" id="SSF48179">
    <property type="entry name" value="6-phosphogluconate dehydrogenase C-terminal domain-like"/>
    <property type="match status" value="1"/>
</dbReference>
<dbReference type="VEuPathDB" id="CryptoDB:Vbra_22888"/>
<feature type="domain" description="Opine dehydrogenase" evidence="2">
    <location>
        <begin position="244"/>
        <end position="409"/>
    </location>
</feature>
<dbReference type="Gene3D" id="1.10.1040.10">
    <property type="entry name" value="N-(1-d-carboxylethyl)-l-norvaline Dehydrogenase, domain 2"/>
    <property type="match status" value="1"/>
</dbReference>
<dbReference type="Pfam" id="PF02317">
    <property type="entry name" value="Octopine_DH"/>
    <property type="match status" value="1"/>
</dbReference>
<sequence length="478" mass="52723">MAFRKPSESTVDTSTPSDRPRLESLDKWRSDDELLGSDADHMARATTKGSFRKPKAKLRICVAGGGNGGHVMAGLFASKGHDVSLLVSAAPHVDKWLSGIESGGVTVHYVEGDRKVKGTPTTATHNPADVVPYVDLVIIVIPAKYHQPMIEAMAPHFRPGQWVCAVEGAWWGVPPSVFGPNAQQLVFAEIQCLPWACRATEYGRCVEVLEEKDGVEIAVSPSSEGREVARILQQLMDIPFEPHGSLLAMALSAPCNWVHPAVMYGHFAEWDGKPFARSKVPLFYKDITQDTADMLERLDDEYQQLRHALEQRCPLLDLSAIKTTRESSIEYYHGKITDESTTLSCIKTNPGYDTLTSPVVDVGDGMVVPNFDYRYLNSDLPYGLVVTRGVAQLVGVSMPTVDFLIRWGQGKLGKEWLVGDKLCGRDLCETRAPQAFGCRSFDDLLQMCVPDIHSRMGTLGERRMSEVIEDDQPCVCSV</sequence>
<dbReference type="PhylomeDB" id="A0A0G4H3A9"/>
<dbReference type="InterPro" id="IPR008927">
    <property type="entry name" value="6-PGluconate_DH-like_C_sf"/>
</dbReference>
<dbReference type="OrthoDB" id="6058913at2759"/>
<dbReference type="EMBL" id="CDMY01000971">
    <property type="protein sequence ID" value="CEM38081.1"/>
    <property type="molecule type" value="Genomic_DNA"/>
</dbReference>
<gene>
    <name evidence="4" type="ORF">Vbra_22888</name>
</gene>
<dbReference type="InterPro" id="IPR003421">
    <property type="entry name" value="Opine_DH"/>
</dbReference>
<dbReference type="Pfam" id="PF02558">
    <property type="entry name" value="ApbA"/>
    <property type="match status" value="1"/>
</dbReference>
<dbReference type="PANTHER" id="PTHR38015">
    <property type="entry name" value="BLR6086 PROTEIN"/>
    <property type="match status" value="1"/>
</dbReference>
<proteinExistence type="predicted"/>
<dbReference type="SUPFAM" id="SSF51735">
    <property type="entry name" value="NAD(P)-binding Rossmann-fold domains"/>
    <property type="match status" value="1"/>
</dbReference>
<evidence type="ECO:0000259" key="2">
    <source>
        <dbReference type="Pfam" id="PF02317"/>
    </source>
</evidence>